<evidence type="ECO:0008006" key="2">
    <source>
        <dbReference type="Google" id="ProtNLM"/>
    </source>
</evidence>
<name>A0A085NBT7_9BILA</name>
<evidence type="ECO:0000313" key="1">
    <source>
        <dbReference type="EMBL" id="KFD66933.1"/>
    </source>
</evidence>
<gene>
    <name evidence="1" type="ORF">M514_20799</name>
</gene>
<sequence length="710" mass="80006">MRILSKSVLPRHPVKCIDWTANRRGEGAWPSCKVTCLLDAGSQRTFMRKDLADRLGVSGSQESVIITTIVTLGIKLHPFVLKDCAYPRFVLNFQPISPYNLKLADQFPRDQTEVDVLIGLHHHYEFVGTEHRRGKKDVPTAVRSVFGCIVCGKISDTGCHTAVSLHVTLEERLDNEIKKFWELESIGMKYKEPQEEKSQVFIEGLKKSVIYNGKRYVVPLPWKTKNPNLPNNYEYAVSMPRQTENRLKNERLRQTYAEAITMYVANGWVEEILDESASSGKTWYLPHHAVYREDKISTRCQIVFDSSARRDGRSLSDALEAGPALQFIFDFAAFTLVCKRTYPTIALHEDDQDACRYVWRDKADGITPRKFRFKRICFSLNCSPFLAMGVLKDRVEQQYHKSHERAVDHLLHDMYIDDIAVSYADEKEAEQLVRESSEIMVAGGFCFTKWISNSDALLLAAAHPESLHPKVGTGVKTLGVPWNPCEDLLSYACPDDMYSKGSFSTVFDPPRLHLPIYGVCRHLTPAAVAVRCALGRSNPNGHTTGVAQWKSELLALTDVKFPRTLVLFRKENVSSYDLHVFCDASERAYGAAVHLRVEATSGEVVVHLAMVKTSGSGEKGSITTARAVCSACSSAIRHVVYWSDSQVTLAWIGGDAIRTEPMAFLPREGESCGYSEEGQYAQVVEVKPHLVERARRATPKRRMLTTERFN</sequence>
<dbReference type="InterPro" id="IPR008042">
    <property type="entry name" value="Retrotrans_Pao"/>
</dbReference>
<dbReference type="AlphaFoldDB" id="A0A085NBT7"/>
<proteinExistence type="predicted"/>
<accession>A0A085NBT7</accession>
<dbReference type="EMBL" id="KL367519">
    <property type="protein sequence ID" value="KFD66933.1"/>
    <property type="molecule type" value="Genomic_DNA"/>
</dbReference>
<dbReference type="PANTHER" id="PTHR47331:SF1">
    <property type="entry name" value="GAG-LIKE PROTEIN"/>
    <property type="match status" value="1"/>
</dbReference>
<dbReference type="Pfam" id="PF05380">
    <property type="entry name" value="Peptidase_A17"/>
    <property type="match status" value="1"/>
</dbReference>
<protein>
    <recommendedName>
        <fullName evidence="2">Peptidase aspartic putative domain-containing protein</fullName>
    </recommendedName>
</protein>
<dbReference type="SUPFAM" id="SSF56672">
    <property type="entry name" value="DNA/RNA polymerases"/>
    <property type="match status" value="1"/>
</dbReference>
<reference evidence="1" key="1">
    <citation type="journal article" date="2014" name="Nat. Genet.">
        <title>Genome and transcriptome of the porcine whipworm Trichuris suis.</title>
        <authorList>
            <person name="Jex A.R."/>
            <person name="Nejsum P."/>
            <person name="Schwarz E.M."/>
            <person name="Hu L."/>
            <person name="Young N.D."/>
            <person name="Hall R.S."/>
            <person name="Korhonen P.K."/>
            <person name="Liao S."/>
            <person name="Thamsborg S."/>
            <person name="Xia J."/>
            <person name="Xu P."/>
            <person name="Wang S."/>
            <person name="Scheerlinck J.P."/>
            <person name="Hofmann A."/>
            <person name="Sternberg P.W."/>
            <person name="Wang J."/>
            <person name="Gasser R.B."/>
        </authorList>
    </citation>
    <scope>NUCLEOTIDE SEQUENCE [LARGE SCALE GENOMIC DNA]</scope>
    <source>
        <strain evidence="1">DCEP-RM93F</strain>
    </source>
</reference>
<dbReference type="InterPro" id="IPR043502">
    <property type="entry name" value="DNA/RNA_pol_sf"/>
</dbReference>
<dbReference type="PANTHER" id="PTHR47331">
    <property type="entry name" value="PHD-TYPE DOMAIN-CONTAINING PROTEIN"/>
    <property type="match status" value="1"/>
</dbReference>
<organism evidence="1">
    <name type="scientific">Trichuris suis</name>
    <name type="common">pig whipworm</name>
    <dbReference type="NCBI Taxonomy" id="68888"/>
    <lineage>
        <taxon>Eukaryota</taxon>
        <taxon>Metazoa</taxon>
        <taxon>Ecdysozoa</taxon>
        <taxon>Nematoda</taxon>
        <taxon>Enoplea</taxon>
        <taxon>Dorylaimia</taxon>
        <taxon>Trichinellida</taxon>
        <taxon>Trichuridae</taxon>
        <taxon>Trichuris</taxon>
    </lineage>
</organism>
<dbReference type="Proteomes" id="UP000030758">
    <property type="component" value="Unassembled WGS sequence"/>
</dbReference>